<gene>
    <name evidence="1" type="ORF">H0A75_05310</name>
</gene>
<evidence type="ECO:0000313" key="1">
    <source>
        <dbReference type="EMBL" id="NYT47094.1"/>
    </source>
</evidence>
<organism evidence="1 2">
    <name type="scientific">Candidatus Methanofishera endochildressiae</name>
    <dbReference type="NCBI Taxonomy" id="2738884"/>
    <lineage>
        <taxon>Bacteria</taxon>
        <taxon>Pseudomonadati</taxon>
        <taxon>Pseudomonadota</taxon>
        <taxon>Gammaproteobacteria</taxon>
        <taxon>Candidatus Methanofishera</taxon>
    </lineage>
</organism>
<dbReference type="AlphaFoldDB" id="A0A7Z0SDT3"/>
<proteinExistence type="predicted"/>
<dbReference type="EMBL" id="JACCHS010000081">
    <property type="protein sequence ID" value="NYT47094.1"/>
    <property type="molecule type" value="Genomic_DNA"/>
</dbReference>
<accession>A0A7Z0SDT3</accession>
<comment type="caution">
    <text evidence="1">The sequence shown here is derived from an EMBL/GenBank/DDBJ whole genome shotgun (WGS) entry which is preliminary data.</text>
</comment>
<reference evidence="1 2" key="1">
    <citation type="submission" date="2020-05" db="EMBL/GenBank/DDBJ databases">
        <title>Horizontal transmission and recombination maintain forever young bacterial symbiont genomes.</title>
        <authorList>
            <person name="Russell S.L."/>
            <person name="Pepper-Tunick E."/>
            <person name="Svedberg J."/>
            <person name="Byrne A."/>
            <person name="Ruelas Castillo J."/>
            <person name="Vollmers C."/>
            <person name="Beinart R.A."/>
            <person name="Corbett-Detig R."/>
        </authorList>
    </citation>
    <scope>NUCLEOTIDE SEQUENCE [LARGE SCALE GENOMIC DNA]</scope>
    <source>
        <strain evidence="1">4727-3</strain>
    </source>
</reference>
<sequence>MEEDLTTDLMALQSQLEDTLVRVQANSTTLQRFQLFEKELLNLNTLVEMVEYVLTTQDF</sequence>
<protein>
    <submittedName>
        <fullName evidence="1">Uncharacterized protein</fullName>
    </submittedName>
</protein>
<evidence type="ECO:0000313" key="2">
    <source>
        <dbReference type="Proteomes" id="UP000537890"/>
    </source>
</evidence>
<name>A0A7Z0SDT3_9GAMM</name>
<dbReference type="Proteomes" id="UP000537890">
    <property type="component" value="Unassembled WGS sequence"/>
</dbReference>